<reference evidence="2" key="1">
    <citation type="submission" date="2023-07" db="EMBL/GenBank/DDBJ databases">
        <authorList>
            <consortium name="CYATHOMIX"/>
        </authorList>
    </citation>
    <scope>NUCLEOTIDE SEQUENCE</scope>
    <source>
        <strain evidence="2">N/A</strain>
    </source>
</reference>
<feature type="region of interest" description="Disordered" evidence="1">
    <location>
        <begin position="168"/>
        <end position="228"/>
    </location>
</feature>
<feature type="compositionally biased region" description="Basic and acidic residues" evidence="1">
    <location>
        <begin position="198"/>
        <end position="209"/>
    </location>
</feature>
<protein>
    <submittedName>
        <fullName evidence="2">Uncharacterized protein</fullName>
    </submittedName>
</protein>
<dbReference type="Proteomes" id="UP001176961">
    <property type="component" value="Unassembled WGS sequence"/>
</dbReference>
<keyword evidence="3" id="KW-1185">Reference proteome</keyword>
<evidence type="ECO:0000313" key="3">
    <source>
        <dbReference type="Proteomes" id="UP001176961"/>
    </source>
</evidence>
<sequence>MLACAIAAASGIALYYYCRDDEEKMADIVYGPGYMVPSGTAVSRDHYSDTIDMDQHLHHMHRPRRIWRSENPERVSRITRTSTEMKSRKMSTETPLREESYDRERQGLRYTSGLDQPIYCTCGMNKNNYNQYGYNQRNTSGLDQPAYCTCGMNKNDYNQYGYNQRNVRSNTRTAREISSTRTGRRMSSTKTGMLPSDADGRRRVTRESYTRNVQRTTASTDPAALDNPQSASVRLIPVQIDNPDVHNVTGSVDRKFLDGRHVKVVKKNEEIMKESVN</sequence>
<evidence type="ECO:0000256" key="1">
    <source>
        <dbReference type="SAM" id="MobiDB-lite"/>
    </source>
</evidence>
<proteinExistence type="predicted"/>
<feature type="compositionally biased region" description="Basic and acidic residues" evidence="1">
    <location>
        <begin position="83"/>
        <end position="103"/>
    </location>
</feature>
<name>A0AA36GQ79_CYLNA</name>
<feature type="compositionally biased region" description="Low complexity" evidence="1">
    <location>
        <begin position="179"/>
        <end position="191"/>
    </location>
</feature>
<evidence type="ECO:0000313" key="2">
    <source>
        <dbReference type="EMBL" id="CAJ0596144.1"/>
    </source>
</evidence>
<comment type="caution">
    <text evidence="2">The sequence shown here is derived from an EMBL/GenBank/DDBJ whole genome shotgun (WGS) entry which is preliminary data.</text>
</comment>
<organism evidence="2 3">
    <name type="scientific">Cylicocyclus nassatus</name>
    <name type="common">Nematode worm</name>
    <dbReference type="NCBI Taxonomy" id="53992"/>
    <lineage>
        <taxon>Eukaryota</taxon>
        <taxon>Metazoa</taxon>
        <taxon>Ecdysozoa</taxon>
        <taxon>Nematoda</taxon>
        <taxon>Chromadorea</taxon>
        <taxon>Rhabditida</taxon>
        <taxon>Rhabditina</taxon>
        <taxon>Rhabditomorpha</taxon>
        <taxon>Strongyloidea</taxon>
        <taxon>Strongylidae</taxon>
        <taxon>Cylicocyclus</taxon>
    </lineage>
</organism>
<feature type="compositionally biased region" description="Polar residues" evidence="1">
    <location>
        <begin position="210"/>
        <end position="220"/>
    </location>
</feature>
<accession>A0AA36GQ79</accession>
<dbReference type="EMBL" id="CATQJL010000112">
    <property type="protein sequence ID" value="CAJ0596144.1"/>
    <property type="molecule type" value="Genomic_DNA"/>
</dbReference>
<dbReference type="AlphaFoldDB" id="A0AA36GQ79"/>
<feature type="region of interest" description="Disordered" evidence="1">
    <location>
        <begin position="80"/>
        <end position="103"/>
    </location>
</feature>
<gene>
    <name evidence="2" type="ORF">CYNAS_LOCUS8127</name>
</gene>